<evidence type="ECO:0000313" key="1">
    <source>
        <dbReference type="EMBL" id="SDP88607.1"/>
    </source>
</evidence>
<dbReference type="EMBL" id="FNIX01000018">
    <property type="protein sequence ID" value="SDP88607.1"/>
    <property type="molecule type" value="Genomic_DNA"/>
</dbReference>
<dbReference type="AlphaFoldDB" id="A0A1H0WD53"/>
<dbReference type="Proteomes" id="UP000199691">
    <property type="component" value="Unassembled WGS sequence"/>
</dbReference>
<organism evidence="1 2">
    <name type="scientific">Lentzea jiangxiensis</name>
    <dbReference type="NCBI Taxonomy" id="641025"/>
    <lineage>
        <taxon>Bacteria</taxon>
        <taxon>Bacillati</taxon>
        <taxon>Actinomycetota</taxon>
        <taxon>Actinomycetes</taxon>
        <taxon>Pseudonocardiales</taxon>
        <taxon>Pseudonocardiaceae</taxon>
        <taxon>Lentzea</taxon>
    </lineage>
</organism>
<reference evidence="2" key="1">
    <citation type="submission" date="2016-10" db="EMBL/GenBank/DDBJ databases">
        <authorList>
            <person name="Varghese N."/>
            <person name="Submissions S."/>
        </authorList>
    </citation>
    <scope>NUCLEOTIDE SEQUENCE [LARGE SCALE GENOMIC DNA]</scope>
    <source>
        <strain evidence="2">CGMCC 4.6609</strain>
    </source>
</reference>
<proteinExistence type="predicted"/>
<protein>
    <submittedName>
        <fullName evidence="1">Uncharacterized protein</fullName>
    </submittedName>
</protein>
<accession>A0A1H0WD53</accession>
<name>A0A1H0WD53_9PSEU</name>
<gene>
    <name evidence="1" type="ORF">SAMN05421507_118125</name>
</gene>
<sequence>MEIAGRSVAAGEAVMVLLPAANRTAHVSFGRMELTGSKS</sequence>
<evidence type="ECO:0000313" key="2">
    <source>
        <dbReference type="Proteomes" id="UP000199691"/>
    </source>
</evidence>
<dbReference type="STRING" id="641025.SAMN05421507_118125"/>
<keyword evidence="2" id="KW-1185">Reference proteome</keyword>